<name>A0A4Y2WU93_ARAVE</name>
<comment type="caution">
    <text evidence="1">The sequence shown here is derived from an EMBL/GenBank/DDBJ whole genome shotgun (WGS) entry which is preliminary data.</text>
</comment>
<sequence length="88" mass="9625">VRAKLYRNVHSGYNALELEDSEIKPDSTEQSALYVALAHVKSDFKGQMSSGWYGSLERGVLAQMLLLPSDHSLTVQDISQNSPSVAST</sequence>
<evidence type="ECO:0000313" key="2">
    <source>
        <dbReference type="Proteomes" id="UP000499080"/>
    </source>
</evidence>
<reference evidence="1 2" key="1">
    <citation type="journal article" date="2019" name="Sci. Rep.">
        <title>Orb-weaving spider Araneus ventricosus genome elucidates the spidroin gene catalogue.</title>
        <authorList>
            <person name="Kono N."/>
            <person name="Nakamura H."/>
            <person name="Ohtoshi R."/>
            <person name="Moran D.A.P."/>
            <person name="Shinohara A."/>
            <person name="Yoshida Y."/>
            <person name="Fujiwara M."/>
            <person name="Mori M."/>
            <person name="Tomita M."/>
            <person name="Arakawa K."/>
        </authorList>
    </citation>
    <scope>NUCLEOTIDE SEQUENCE [LARGE SCALE GENOMIC DNA]</scope>
</reference>
<organism evidence="1 2">
    <name type="scientific">Araneus ventricosus</name>
    <name type="common">Orbweaver spider</name>
    <name type="synonym">Epeira ventricosa</name>
    <dbReference type="NCBI Taxonomy" id="182803"/>
    <lineage>
        <taxon>Eukaryota</taxon>
        <taxon>Metazoa</taxon>
        <taxon>Ecdysozoa</taxon>
        <taxon>Arthropoda</taxon>
        <taxon>Chelicerata</taxon>
        <taxon>Arachnida</taxon>
        <taxon>Araneae</taxon>
        <taxon>Araneomorphae</taxon>
        <taxon>Entelegynae</taxon>
        <taxon>Araneoidea</taxon>
        <taxon>Araneidae</taxon>
        <taxon>Araneus</taxon>
    </lineage>
</organism>
<gene>
    <name evidence="1" type="ORF">AVEN_81171_1</name>
</gene>
<protein>
    <submittedName>
        <fullName evidence="1">Uncharacterized protein</fullName>
    </submittedName>
</protein>
<proteinExistence type="predicted"/>
<keyword evidence="2" id="KW-1185">Reference proteome</keyword>
<dbReference type="Proteomes" id="UP000499080">
    <property type="component" value="Unassembled WGS sequence"/>
</dbReference>
<feature type="non-terminal residue" evidence="1">
    <location>
        <position position="1"/>
    </location>
</feature>
<evidence type="ECO:0000313" key="1">
    <source>
        <dbReference type="EMBL" id="GBO40963.1"/>
    </source>
</evidence>
<dbReference type="EMBL" id="BGPR01066402">
    <property type="protein sequence ID" value="GBO40963.1"/>
    <property type="molecule type" value="Genomic_DNA"/>
</dbReference>
<dbReference type="AlphaFoldDB" id="A0A4Y2WU93"/>
<accession>A0A4Y2WU93</accession>